<dbReference type="OrthoDB" id="2997776at2759"/>
<dbReference type="AlphaFoldDB" id="A0A6A5KYJ3"/>
<dbReference type="EMBL" id="ML975248">
    <property type="protein sequence ID" value="KAF1838853.1"/>
    <property type="molecule type" value="Genomic_DNA"/>
</dbReference>
<organism evidence="1 2">
    <name type="scientific">Decorospora gaudefroyi</name>
    <dbReference type="NCBI Taxonomy" id="184978"/>
    <lineage>
        <taxon>Eukaryota</taxon>
        <taxon>Fungi</taxon>
        <taxon>Dikarya</taxon>
        <taxon>Ascomycota</taxon>
        <taxon>Pezizomycotina</taxon>
        <taxon>Dothideomycetes</taxon>
        <taxon>Pleosporomycetidae</taxon>
        <taxon>Pleosporales</taxon>
        <taxon>Pleosporineae</taxon>
        <taxon>Pleosporaceae</taxon>
        <taxon>Decorospora</taxon>
    </lineage>
</organism>
<accession>A0A6A5KYJ3</accession>
<evidence type="ECO:0000313" key="1">
    <source>
        <dbReference type="EMBL" id="KAF1838853.1"/>
    </source>
</evidence>
<gene>
    <name evidence="1" type="ORF">BDW02DRAFT_564458</name>
</gene>
<keyword evidence="2" id="KW-1185">Reference proteome</keyword>
<proteinExistence type="predicted"/>
<sequence length="311" mass="36180">MTAKALPHSVVRPPLCPSLPAEIWINIFRHHPDLGHLWTTCRRVSPSLRACAEYAFSEHFLKDVYIDFHLEKYNLGGKSKRPEVCTTFARRENEWAWYKDLRPDISAYKRIDQVHYIKVTRRWEENVKGWKAEMPNYTIHIGGLVNDTALPGLQIDTVNRDIRVRWKEMLSLFFREHERSQLLKAAFRTRTAKKVQANNALLMQGKTLMPFDCPPLLSTAEAEILKQIRRMRLKEYYGDDEQMVWAIDSLNHFEQYDAGNARALRINPDLPGAGLGERWFGSLALVQGLYLDEWSCVHRIGCKGEEVKDAR</sequence>
<evidence type="ECO:0008006" key="3">
    <source>
        <dbReference type="Google" id="ProtNLM"/>
    </source>
</evidence>
<evidence type="ECO:0000313" key="2">
    <source>
        <dbReference type="Proteomes" id="UP000800040"/>
    </source>
</evidence>
<protein>
    <recommendedName>
        <fullName evidence="3">F-box domain-containing protein</fullName>
    </recommendedName>
</protein>
<dbReference type="Proteomes" id="UP000800040">
    <property type="component" value="Unassembled WGS sequence"/>
</dbReference>
<reference evidence="1" key="1">
    <citation type="submission" date="2020-01" db="EMBL/GenBank/DDBJ databases">
        <authorList>
            <consortium name="DOE Joint Genome Institute"/>
            <person name="Haridas S."/>
            <person name="Albert R."/>
            <person name="Binder M."/>
            <person name="Bloem J."/>
            <person name="Labutti K."/>
            <person name="Salamov A."/>
            <person name="Andreopoulos B."/>
            <person name="Baker S.E."/>
            <person name="Barry K."/>
            <person name="Bills G."/>
            <person name="Bluhm B.H."/>
            <person name="Cannon C."/>
            <person name="Castanera R."/>
            <person name="Culley D.E."/>
            <person name="Daum C."/>
            <person name="Ezra D."/>
            <person name="Gonzalez J.B."/>
            <person name="Henrissat B."/>
            <person name="Kuo A."/>
            <person name="Liang C."/>
            <person name="Lipzen A."/>
            <person name="Lutzoni F."/>
            <person name="Magnuson J."/>
            <person name="Mondo S."/>
            <person name="Nolan M."/>
            <person name="Ohm R."/>
            <person name="Pangilinan J."/>
            <person name="Park H.-J."/>
            <person name="Ramirez L."/>
            <person name="Alfaro M."/>
            <person name="Sun H."/>
            <person name="Tritt A."/>
            <person name="Yoshinaga Y."/>
            <person name="Zwiers L.-H."/>
            <person name="Turgeon B.G."/>
            <person name="Goodwin S.B."/>
            <person name="Spatafora J.W."/>
            <person name="Crous P.W."/>
            <person name="Grigoriev I.V."/>
        </authorList>
    </citation>
    <scope>NUCLEOTIDE SEQUENCE</scope>
    <source>
        <strain evidence="1">P77</strain>
    </source>
</reference>
<name>A0A6A5KYJ3_9PLEO</name>